<dbReference type="Gene3D" id="3.40.50.300">
    <property type="entry name" value="P-loop containing nucleotide triphosphate hydrolases"/>
    <property type="match status" value="1"/>
</dbReference>
<keyword evidence="4" id="KW-1185">Reference proteome</keyword>
<dbReference type="SUPFAM" id="SSF47090">
    <property type="entry name" value="PGBD-like"/>
    <property type="match status" value="1"/>
</dbReference>
<keyword evidence="1" id="KW-1133">Transmembrane helix</keyword>
<dbReference type="CDD" id="cd00009">
    <property type="entry name" value="AAA"/>
    <property type="match status" value="1"/>
</dbReference>
<dbReference type="RefSeq" id="WP_149305753.1">
    <property type="nucleotide sequence ID" value="NZ_SRSD01000001.1"/>
</dbReference>
<dbReference type="GO" id="GO:0016887">
    <property type="term" value="F:ATP hydrolysis activity"/>
    <property type="evidence" value="ECO:0007669"/>
    <property type="project" value="InterPro"/>
</dbReference>
<dbReference type="Gene3D" id="1.10.101.10">
    <property type="entry name" value="PGBD-like superfamily/PGBD"/>
    <property type="match status" value="1"/>
</dbReference>
<dbReference type="InterPro" id="IPR002477">
    <property type="entry name" value="Peptidoglycan-bd-like"/>
</dbReference>
<feature type="domain" description="AAA+ ATPase" evidence="2">
    <location>
        <begin position="42"/>
        <end position="186"/>
    </location>
</feature>
<organism evidence="3 4">
    <name type="scientific">Oryzomonas rubra</name>
    <dbReference type="NCBI Taxonomy" id="2509454"/>
    <lineage>
        <taxon>Bacteria</taxon>
        <taxon>Pseudomonadati</taxon>
        <taxon>Thermodesulfobacteriota</taxon>
        <taxon>Desulfuromonadia</taxon>
        <taxon>Geobacterales</taxon>
        <taxon>Geobacteraceae</taxon>
        <taxon>Oryzomonas</taxon>
    </lineage>
</organism>
<dbReference type="EMBL" id="SRSD01000001">
    <property type="protein sequence ID" value="KAA0895171.1"/>
    <property type="molecule type" value="Genomic_DNA"/>
</dbReference>
<dbReference type="Proteomes" id="UP000324298">
    <property type="component" value="Unassembled WGS sequence"/>
</dbReference>
<proteinExistence type="predicted"/>
<evidence type="ECO:0000256" key="1">
    <source>
        <dbReference type="SAM" id="Phobius"/>
    </source>
</evidence>
<dbReference type="InterPro" id="IPR003593">
    <property type="entry name" value="AAA+_ATPase"/>
</dbReference>
<evidence type="ECO:0000313" key="3">
    <source>
        <dbReference type="EMBL" id="KAA0895171.1"/>
    </source>
</evidence>
<protein>
    <submittedName>
        <fullName evidence="3">AAA family ATPase</fullName>
    </submittedName>
</protein>
<keyword evidence="1" id="KW-0812">Transmembrane</keyword>
<accession>A0A5A9XUA3</accession>
<dbReference type="SUPFAM" id="SSF52540">
    <property type="entry name" value="P-loop containing nucleoside triphosphate hydrolases"/>
    <property type="match status" value="1"/>
</dbReference>
<feature type="transmembrane region" description="Helical" evidence="1">
    <location>
        <begin position="279"/>
        <end position="297"/>
    </location>
</feature>
<evidence type="ECO:0000259" key="2">
    <source>
        <dbReference type="SMART" id="SM00382"/>
    </source>
</evidence>
<reference evidence="3 4" key="1">
    <citation type="submission" date="2019-04" db="EMBL/GenBank/DDBJ databases">
        <title>Geobacter ruber sp. nov., ferric-reducing bacteria isolated from paddy soil.</title>
        <authorList>
            <person name="Xu Z."/>
            <person name="Masuda Y."/>
            <person name="Itoh H."/>
            <person name="Senoo K."/>
        </authorList>
    </citation>
    <scope>NUCLEOTIDE SEQUENCE [LARGE SCALE GENOMIC DNA]</scope>
    <source>
        <strain evidence="3 4">Red88</strain>
    </source>
</reference>
<dbReference type="SMART" id="SM00382">
    <property type="entry name" value="AAA"/>
    <property type="match status" value="1"/>
</dbReference>
<keyword evidence="1" id="KW-0472">Membrane</keyword>
<dbReference type="PANTHER" id="PTHR35894:SF1">
    <property type="entry name" value="PHOSPHORIBULOKINASE _ URIDINE KINASE FAMILY"/>
    <property type="match status" value="1"/>
</dbReference>
<dbReference type="Pfam" id="PF13401">
    <property type="entry name" value="AAA_22"/>
    <property type="match status" value="1"/>
</dbReference>
<comment type="caution">
    <text evidence="3">The sequence shown here is derived from an EMBL/GenBank/DDBJ whole genome shotgun (WGS) entry which is preliminary data.</text>
</comment>
<dbReference type="AlphaFoldDB" id="A0A5A9XUA3"/>
<dbReference type="InterPro" id="IPR049945">
    <property type="entry name" value="AAA_22"/>
</dbReference>
<sequence length="563" mass="62277">MYTKYFGFKEKPFTLTPNPRFIFLSKHHKEAFAHLLYGINSHYGFIELIGEVGTGKTTVLRTLLGQLQDKNYRTALIFNPSLTGVELLRSINNEFGIDASSHYANELLAVLNRFLLEENTNGRTVVLVIDEAQNLDPATLEQIRLISNLETEDDKLIQIILAGQPELERLLSKPELRQINQRIAVRYRLSPISMDETRAYIRHRMEVAGESGGVPFSRYAIKYIYLYTRGVPRMINILCDRALLIAYGDERRDISAGIISRAIREILNLPRNRFAPRHLATMIAAVIIVVFLALWAAQWQSGRLLHVGQSLLSRSPAPAPTEPPDAKTPAKAGGSFVKAPPLSAAAARRISSVEQELLSYDQVSTHLHALNALIGRWRGQSYDAVGVRLTTPDTFSRLAAKRGLRLTLFKGTLDEAIRFGLPFLAVTRVSGELGPYCLAVTAVRGDGVTVSPALFGKGTIEKKELASLVNGTFYLVWKNIGRVPVTITPGERRNEIGTLQRLLKQAGAYHGPFDGIYGDATAAAVREFQHSHGITVDDLVGELTLAALVSYDKNANIPSLKGN</sequence>
<gene>
    <name evidence="3" type="ORF">ET418_01225</name>
</gene>
<dbReference type="Gene3D" id="3.90.70.10">
    <property type="entry name" value="Cysteine proteinases"/>
    <property type="match status" value="1"/>
</dbReference>
<dbReference type="Pfam" id="PF01471">
    <property type="entry name" value="PG_binding_1"/>
    <property type="match status" value="1"/>
</dbReference>
<name>A0A5A9XUA3_9BACT</name>
<dbReference type="PANTHER" id="PTHR35894">
    <property type="entry name" value="GENERAL SECRETION PATHWAY PROTEIN A-RELATED"/>
    <property type="match status" value="1"/>
</dbReference>
<dbReference type="OrthoDB" id="9779230at2"/>
<dbReference type="InterPro" id="IPR036366">
    <property type="entry name" value="PGBDSf"/>
</dbReference>
<dbReference type="InterPro" id="IPR036365">
    <property type="entry name" value="PGBD-like_sf"/>
</dbReference>
<dbReference type="InterPro" id="IPR027417">
    <property type="entry name" value="P-loop_NTPase"/>
</dbReference>
<dbReference type="InterPro" id="IPR052026">
    <property type="entry name" value="ExeA_AAA_ATPase_DNA-bind"/>
</dbReference>
<evidence type="ECO:0000313" key="4">
    <source>
        <dbReference type="Proteomes" id="UP000324298"/>
    </source>
</evidence>